<keyword evidence="4 6" id="KW-0687">Ribonucleoprotein</keyword>
<gene>
    <name evidence="6" type="primary">rplP</name>
    <name evidence="9" type="ORF">COW82_01530</name>
</gene>
<dbReference type="PANTHER" id="PTHR12220:SF13">
    <property type="entry name" value="LARGE RIBOSOMAL SUBUNIT PROTEIN UL16M"/>
    <property type="match status" value="1"/>
</dbReference>
<dbReference type="InterPro" id="IPR016180">
    <property type="entry name" value="Ribosomal_uL16_dom"/>
</dbReference>
<organism evidence="9 10">
    <name type="scientific">Candidatus Campbellbacteria bacterium CG22_combo_CG10-13_8_21_14_all_43_18</name>
    <dbReference type="NCBI Taxonomy" id="1974530"/>
    <lineage>
        <taxon>Bacteria</taxon>
        <taxon>Candidatus Campbelliibacteriota</taxon>
    </lineage>
</organism>
<comment type="function">
    <text evidence="6 8">Binds 23S rRNA and is also seen to make contacts with the A and possibly P site tRNAs.</text>
</comment>
<keyword evidence="6 8" id="KW-0694">RNA-binding</keyword>
<evidence type="ECO:0000256" key="2">
    <source>
        <dbReference type="ARBA" id="ARBA00022555"/>
    </source>
</evidence>
<keyword evidence="3 6" id="KW-0689">Ribosomal protein</keyword>
<evidence type="ECO:0000256" key="8">
    <source>
        <dbReference type="RuleBase" id="RU004414"/>
    </source>
</evidence>
<dbReference type="InterPro" id="IPR000114">
    <property type="entry name" value="Ribosomal_uL16_bact-type"/>
</dbReference>
<name>A0A2H0DWG7_9BACT</name>
<evidence type="ECO:0000256" key="6">
    <source>
        <dbReference type="HAMAP-Rule" id="MF_01342"/>
    </source>
</evidence>
<dbReference type="Pfam" id="PF00252">
    <property type="entry name" value="Ribosomal_L16"/>
    <property type="match status" value="1"/>
</dbReference>
<evidence type="ECO:0000313" key="10">
    <source>
        <dbReference type="Proteomes" id="UP000231276"/>
    </source>
</evidence>
<dbReference type="GO" id="GO:0000049">
    <property type="term" value="F:tRNA binding"/>
    <property type="evidence" value="ECO:0007669"/>
    <property type="project" value="UniProtKB-KW"/>
</dbReference>
<dbReference type="GO" id="GO:0003735">
    <property type="term" value="F:structural constituent of ribosome"/>
    <property type="evidence" value="ECO:0007669"/>
    <property type="project" value="InterPro"/>
</dbReference>
<evidence type="ECO:0000313" key="9">
    <source>
        <dbReference type="EMBL" id="PIP86523.1"/>
    </source>
</evidence>
<dbReference type="EMBL" id="PCTS01000021">
    <property type="protein sequence ID" value="PIP86523.1"/>
    <property type="molecule type" value="Genomic_DNA"/>
</dbReference>
<accession>A0A2H0DWG7</accession>
<dbReference type="AlphaFoldDB" id="A0A2H0DWG7"/>
<evidence type="ECO:0000256" key="1">
    <source>
        <dbReference type="ARBA" id="ARBA00008931"/>
    </source>
</evidence>
<dbReference type="GO" id="GO:0006412">
    <property type="term" value="P:translation"/>
    <property type="evidence" value="ECO:0007669"/>
    <property type="project" value="UniProtKB-UniRule"/>
</dbReference>
<evidence type="ECO:0000256" key="5">
    <source>
        <dbReference type="ARBA" id="ARBA00035198"/>
    </source>
</evidence>
<evidence type="ECO:0000256" key="7">
    <source>
        <dbReference type="RuleBase" id="RU004413"/>
    </source>
</evidence>
<evidence type="ECO:0000256" key="3">
    <source>
        <dbReference type="ARBA" id="ARBA00022980"/>
    </source>
</evidence>
<sequence length="139" mass="15471">MLFPKKVKYRKWQSARKNPKKRGLATRGNTVAFGSFGLKALSADRVTSNQIEASRRVIARTLGKFGKVWTRIFPDRPFTKKGAEVPMGKGKGEPQGFVAEVKPGRVLFEVDGVSKEKATEALLKAGKKMPVRTKIVERI</sequence>
<proteinExistence type="inferred from homology"/>
<evidence type="ECO:0000256" key="4">
    <source>
        <dbReference type="ARBA" id="ARBA00023274"/>
    </source>
</evidence>
<keyword evidence="6 8" id="KW-0699">rRNA-binding</keyword>
<dbReference type="FunFam" id="3.90.1170.10:FF:000001">
    <property type="entry name" value="50S ribosomal protein L16"/>
    <property type="match status" value="1"/>
</dbReference>
<dbReference type="InterPro" id="IPR047873">
    <property type="entry name" value="Ribosomal_uL16"/>
</dbReference>
<keyword evidence="2 6" id="KW-0820">tRNA-binding</keyword>
<dbReference type="GO" id="GO:0022625">
    <property type="term" value="C:cytosolic large ribosomal subunit"/>
    <property type="evidence" value="ECO:0007669"/>
    <property type="project" value="TreeGrafter"/>
</dbReference>
<comment type="caution">
    <text evidence="9">The sequence shown here is derived from an EMBL/GenBank/DDBJ whole genome shotgun (WGS) entry which is preliminary data.</text>
</comment>
<dbReference type="CDD" id="cd01433">
    <property type="entry name" value="Ribosomal_L16_L10e"/>
    <property type="match status" value="1"/>
</dbReference>
<protein>
    <recommendedName>
        <fullName evidence="5 6">Large ribosomal subunit protein uL16</fullName>
    </recommendedName>
</protein>
<dbReference type="PANTHER" id="PTHR12220">
    <property type="entry name" value="50S/60S RIBOSOMAL PROTEIN L16"/>
    <property type="match status" value="1"/>
</dbReference>
<comment type="subunit">
    <text evidence="6 8">Part of the 50S ribosomal subunit.</text>
</comment>
<dbReference type="HAMAP" id="MF_01342">
    <property type="entry name" value="Ribosomal_uL16"/>
    <property type="match status" value="1"/>
</dbReference>
<dbReference type="NCBIfam" id="TIGR01164">
    <property type="entry name" value="rplP_bact"/>
    <property type="match status" value="1"/>
</dbReference>
<comment type="similarity">
    <text evidence="1 6 7">Belongs to the universal ribosomal protein uL16 family.</text>
</comment>
<reference evidence="9 10" key="1">
    <citation type="submission" date="2017-09" db="EMBL/GenBank/DDBJ databases">
        <title>Depth-based differentiation of microbial function through sediment-hosted aquifers and enrichment of novel symbionts in the deep terrestrial subsurface.</title>
        <authorList>
            <person name="Probst A.J."/>
            <person name="Ladd B."/>
            <person name="Jarett J.K."/>
            <person name="Geller-Mcgrath D.E."/>
            <person name="Sieber C.M."/>
            <person name="Emerson J.B."/>
            <person name="Anantharaman K."/>
            <person name="Thomas B.C."/>
            <person name="Malmstrom R."/>
            <person name="Stieglmeier M."/>
            <person name="Klingl A."/>
            <person name="Woyke T."/>
            <person name="Ryan C.M."/>
            <person name="Banfield J.F."/>
        </authorList>
    </citation>
    <scope>NUCLEOTIDE SEQUENCE [LARGE SCALE GENOMIC DNA]</scope>
    <source>
        <strain evidence="9">CG22_combo_CG10-13_8_21_14_all_43_18</strain>
    </source>
</reference>
<dbReference type="Gene3D" id="3.90.1170.10">
    <property type="entry name" value="Ribosomal protein L10e/L16"/>
    <property type="match status" value="1"/>
</dbReference>
<dbReference type="SUPFAM" id="SSF54686">
    <property type="entry name" value="Ribosomal protein L16p/L10e"/>
    <property type="match status" value="1"/>
</dbReference>
<dbReference type="InterPro" id="IPR036920">
    <property type="entry name" value="Ribosomal_uL16_sf"/>
</dbReference>
<dbReference type="PRINTS" id="PR00060">
    <property type="entry name" value="RIBOSOMALL16"/>
</dbReference>
<dbReference type="GO" id="GO:0019843">
    <property type="term" value="F:rRNA binding"/>
    <property type="evidence" value="ECO:0007669"/>
    <property type="project" value="UniProtKB-UniRule"/>
</dbReference>
<dbReference type="Proteomes" id="UP000231276">
    <property type="component" value="Unassembled WGS sequence"/>
</dbReference>